<sequence length="742" mass="83668">MVIPLEIWRLIAYELQAQRNRQALLSLCLTSTAMGNNVTPILYSHVELRTYYSGRLFCRTIKEFGARLGPFVQGLSIGAQYNYRKWNRLDVGTVLVESLSSALVSLPNLRELMVVVDSVEFSECFDPLATLPPFLLQKLVIPLMGTHSFYKFLISQPSIRELHVGSEHTLSEFSMTARLSRQPNFLPNLNSITAPMSVLKGAVPGRPISHVMIVTELLDWTDPGITIIAPSTWQPILCGSTVPITAIGFYQSPHSVDPWYQLIPALRQYGVDKTLKRIEIVETLEPPVTEWSRQEALTERVSQMKTLTGFDQLESIEFGEMPCATSSTGDVMRWLGSMGSLVAWRKVDDRSTSEWLCEQPTARIHAVRTIKPHTLNHNMGFVKLPPEILLWIFEVIFDSKYIKSAASLCMVNKRTYWVLYRFMYRSVMLTSPDAVRKFHQAHVAEMLQPTYSSFLVRLKIGPDYLRIGTRGFIQSSASALLIQRALGSLRNLKHLSLAVSPRALNTILTDFAAPFSLESFVHSGATSTSLVRFLEGQPCITYLGCHDNHVLPFRHATESFCNSVKTNAGLLPQLDSVDGSLELLIGLLPLRPISSICLMEDRMPSSRMGQLIQALQDKTVPVKRIGICERDTGWYTWTRFTLEAQKANLPLGVKHLYVARWHKESVTEFILEPLANRLRALTCPAFSTIEKFELASAYDAGALPALFRIYSWLEREDVRKLADWRTFAPLLRTVVVYGAPVV</sequence>
<proteinExistence type="predicted"/>
<reference evidence="1" key="1">
    <citation type="submission" date="2021-01" db="EMBL/GenBank/DDBJ databases">
        <authorList>
            <person name="Kaushik A."/>
        </authorList>
    </citation>
    <scope>NUCLEOTIDE SEQUENCE</scope>
    <source>
        <strain evidence="1">AG2-2IIIB</strain>
    </source>
</reference>
<protein>
    <submittedName>
        <fullName evidence="1">Uncharacterized protein</fullName>
    </submittedName>
</protein>
<evidence type="ECO:0000313" key="2">
    <source>
        <dbReference type="Proteomes" id="UP000663843"/>
    </source>
</evidence>
<organism evidence="1 2">
    <name type="scientific">Rhizoctonia solani</name>
    <dbReference type="NCBI Taxonomy" id="456999"/>
    <lineage>
        <taxon>Eukaryota</taxon>
        <taxon>Fungi</taxon>
        <taxon>Dikarya</taxon>
        <taxon>Basidiomycota</taxon>
        <taxon>Agaricomycotina</taxon>
        <taxon>Agaricomycetes</taxon>
        <taxon>Cantharellales</taxon>
        <taxon>Ceratobasidiaceae</taxon>
        <taxon>Rhizoctonia</taxon>
    </lineage>
</organism>
<dbReference type="AlphaFoldDB" id="A0A8H2WNT8"/>
<name>A0A8H2WNT8_9AGAM</name>
<comment type="caution">
    <text evidence="1">The sequence shown here is derived from an EMBL/GenBank/DDBJ whole genome shotgun (WGS) entry which is preliminary data.</text>
</comment>
<dbReference type="Proteomes" id="UP000663843">
    <property type="component" value="Unassembled WGS sequence"/>
</dbReference>
<dbReference type="EMBL" id="CAJMWT010001383">
    <property type="protein sequence ID" value="CAE6397432.1"/>
    <property type="molecule type" value="Genomic_DNA"/>
</dbReference>
<gene>
    <name evidence="1" type="ORF">RDB_LOCUS34314</name>
</gene>
<evidence type="ECO:0000313" key="1">
    <source>
        <dbReference type="EMBL" id="CAE6397432.1"/>
    </source>
</evidence>
<accession>A0A8H2WNT8</accession>